<keyword evidence="5" id="KW-0805">Transcription regulation</keyword>
<feature type="region of interest" description="Disordered" evidence="9">
    <location>
        <begin position="1"/>
        <end position="104"/>
    </location>
</feature>
<dbReference type="SMART" id="SM00355">
    <property type="entry name" value="ZnF_C2H2"/>
    <property type="match status" value="2"/>
</dbReference>
<reference evidence="11" key="1">
    <citation type="journal article" date="2023" name="Mol. Phylogenet. Evol.">
        <title>Genome-scale phylogeny and comparative genomics of the fungal order Sordariales.</title>
        <authorList>
            <person name="Hensen N."/>
            <person name="Bonometti L."/>
            <person name="Westerberg I."/>
            <person name="Brannstrom I.O."/>
            <person name="Guillou S."/>
            <person name="Cros-Aarteil S."/>
            <person name="Calhoun S."/>
            <person name="Haridas S."/>
            <person name="Kuo A."/>
            <person name="Mondo S."/>
            <person name="Pangilinan J."/>
            <person name="Riley R."/>
            <person name="LaButti K."/>
            <person name="Andreopoulos B."/>
            <person name="Lipzen A."/>
            <person name="Chen C."/>
            <person name="Yan M."/>
            <person name="Daum C."/>
            <person name="Ng V."/>
            <person name="Clum A."/>
            <person name="Steindorff A."/>
            <person name="Ohm R.A."/>
            <person name="Martin F."/>
            <person name="Silar P."/>
            <person name="Natvig D.O."/>
            <person name="Lalanne C."/>
            <person name="Gautier V."/>
            <person name="Ament-Velasquez S.L."/>
            <person name="Kruys A."/>
            <person name="Hutchinson M.I."/>
            <person name="Powell A.J."/>
            <person name="Barry K."/>
            <person name="Miller A.N."/>
            <person name="Grigoriev I.V."/>
            <person name="Debuchy R."/>
            <person name="Gladieux P."/>
            <person name="Hiltunen Thoren M."/>
            <person name="Johannesson H."/>
        </authorList>
    </citation>
    <scope>NUCLEOTIDE SEQUENCE</scope>
    <source>
        <strain evidence="11">CBS 168.71</strain>
    </source>
</reference>
<dbReference type="PANTHER" id="PTHR46179">
    <property type="entry name" value="ZINC FINGER PROTEIN"/>
    <property type="match status" value="1"/>
</dbReference>
<evidence type="ECO:0000313" key="12">
    <source>
        <dbReference type="Proteomes" id="UP001278766"/>
    </source>
</evidence>
<dbReference type="EMBL" id="JAUEPN010000002">
    <property type="protein sequence ID" value="KAK3299521.1"/>
    <property type="molecule type" value="Genomic_DNA"/>
</dbReference>
<keyword evidence="4" id="KW-0862">Zinc</keyword>
<evidence type="ECO:0000256" key="9">
    <source>
        <dbReference type="SAM" id="MobiDB-lite"/>
    </source>
</evidence>
<gene>
    <name evidence="11" type="ORF">B0H64DRAFT_316477</name>
</gene>
<evidence type="ECO:0000256" key="5">
    <source>
        <dbReference type="ARBA" id="ARBA00023015"/>
    </source>
</evidence>
<evidence type="ECO:0000256" key="1">
    <source>
        <dbReference type="ARBA" id="ARBA00004123"/>
    </source>
</evidence>
<evidence type="ECO:0000256" key="2">
    <source>
        <dbReference type="ARBA" id="ARBA00022723"/>
    </source>
</evidence>
<dbReference type="Proteomes" id="UP001278766">
    <property type="component" value="Unassembled WGS sequence"/>
</dbReference>
<dbReference type="SUPFAM" id="SSF57667">
    <property type="entry name" value="beta-beta-alpha zinc fingers"/>
    <property type="match status" value="1"/>
</dbReference>
<evidence type="ECO:0000256" key="7">
    <source>
        <dbReference type="ARBA" id="ARBA00023242"/>
    </source>
</evidence>
<dbReference type="GO" id="GO:0005634">
    <property type="term" value="C:nucleus"/>
    <property type="evidence" value="ECO:0007669"/>
    <property type="project" value="UniProtKB-SubCell"/>
</dbReference>
<dbReference type="InterPro" id="IPR013087">
    <property type="entry name" value="Znf_C2H2_type"/>
</dbReference>
<organism evidence="11 12">
    <name type="scientific">Chaetomium fimeti</name>
    <dbReference type="NCBI Taxonomy" id="1854472"/>
    <lineage>
        <taxon>Eukaryota</taxon>
        <taxon>Fungi</taxon>
        <taxon>Dikarya</taxon>
        <taxon>Ascomycota</taxon>
        <taxon>Pezizomycotina</taxon>
        <taxon>Sordariomycetes</taxon>
        <taxon>Sordariomycetidae</taxon>
        <taxon>Sordariales</taxon>
        <taxon>Chaetomiaceae</taxon>
        <taxon>Chaetomium</taxon>
    </lineage>
</organism>
<name>A0AAE0LVV3_9PEZI</name>
<dbReference type="GO" id="GO:0006357">
    <property type="term" value="P:regulation of transcription by RNA polymerase II"/>
    <property type="evidence" value="ECO:0007669"/>
    <property type="project" value="TreeGrafter"/>
</dbReference>
<dbReference type="PANTHER" id="PTHR46179:SF13">
    <property type="entry name" value="C2H2-TYPE DOMAIN-CONTAINING PROTEIN"/>
    <property type="match status" value="1"/>
</dbReference>
<keyword evidence="6" id="KW-0804">Transcription</keyword>
<keyword evidence="3 8" id="KW-0863">Zinc-finger</keyword>
<evidence type="ECO:0000256" key="3">
    <source>
        <dbReference type="ARBA" id="ARBA00022771"/>
    </source>
</evidence>
<reference evidence="11" key="2">
    <citation type="submission" date="2023-06" db="EMBL/GenBank/DDBJ databases">
        <authorList>
            <consortium name="Lawrence Berkeley National Laboratory"/>
            <person name="Haridas S."/>
            <person name="Hensen N."/>
            <person name="Bonometti L."/>
            <person name="Westerberg I."/>
            <person name="Brannstrom I.O."/>
            <person name="Guillou S."/>
            <person name="Cros-Aarteil S."/>
            <person name="Calhoun S."/>
            <person name="Kuo A."/>
            <person name="Mondo S."/>
            <person name="Pangilinan J."/>
            <person name="Riley R."/>
            <person name="Labutti K."/>
            <person name="Andreopoulos B."/>
            <person name="Lipzen A."/>
            <person name="Chen C."/>
            <person name="Yanf M."/>
            <person name="Daum C."/>
            <person name="Ng V."/>
            <person name="Clum A."/>
            <person name="Steindorff A."/>
            <person name="Ohm R."/>
            <person name="Martin F."/>
            <person name="Silar P."/>
            <person name="Natvig D."/>
            <person name="Lalanne C."/>
            <person name="Gautier V."/>
            <person name="Ament-Velasquez S.L."/>
            <person name="Kruys A."/>
            <person name="Hutchinson M.I."/>
            <person name="Powell A.J."/>
            <person name="Barry K."/>
            <person name="Miller A.N."/>
            <person name="Grigoriev I.V."/>
            <person name="Debuchy R."/>
            <person name="Gladieux P."/>
            <person name="Thoren M.H."/>
            <person name="Johannesson H."/>
        </authorList>
    </citation>
    <scope>NUCLEOTIDE SEQUENCE</scope>
    <source>
        <strain evidence="11">CBS 168.71</strain>
    </source>
</reference>
<evidence type="ECO:0000313" key="11">
    <source>
        <dbReference type="EMBL" id="KAK3299521.1"/>
    </source>
</evidence>
<accession>A0AAE0LVV3</accession>
<evidence type="ECO:0000259" key="10">
    <source>
        <dbReference type="PROSITE" id="PS50157"/>
    </source>
</evidence>
<evidence type="ECO:0000256" key="8">
    <source>
        <dbReference type="PROSITE-ProRule" id="PRU00042"/>
    </source>
</evidence>
<dbReference type="PROSITE" id="PS50157">
    <property type="entry name" value="ZINC_FINGER_C2H2_2"/>
    <property type="match status" value="1"/>
</dbReference>
<keyword evidence="2" id="KW-0479">Metal-binding</keyword>
<dbReference type="AlphaFoldDB" id="A0AAE0LVV3"/>
<sequence>MSDPNADNTGIDPDFDARFSDLAMSTDANADPPPFWPDQDASLSAQPATAGFGTAQPPDFTDPLVDQTNAHQQPVDYAQYPDDTTSQPYWLPDSGPAQAGPSSGAVAADKPFVCGVEGCTKSYDRQCDLDKHVNNHTKRRRCDICGVGGAENKDLNRHMWTHHSDEARRRGLPKEEDWCSCGYSGRKDNVKRHKDTLGHI</sequence>
<comment type="caution">
    <text evidence="11">The sequence shown here is derived from an EMBL/GenBank/DDBJ whole genome shotgun (WGS) entry which is preliminary data.</text>
</comment>
<protein>
    <recommendedName>
        <fullName evidence="10">C2H2-type domain-containing protein</fullName>
    </recommendedName>
</protein>
<dbReference type="InterPro" id="IPR036236">
    <property type="entry name" value="Znf_C2H2_sf"/>
</dbReference>
<dbReference type="Gene3D" id="3.30.160.60">
    <property type="entry name" value="Classic Zinc Finger"/>
    <property type="match status" value="1"/>
</dbReference>
<feature type="domain" description="C2H2-type" evidence="10">
    <location>
        <begin position="112"/>
        <end position="141"/>
    </location>
</feature>
<comment type="subcellular location">
    <subcellularLocation>
        <location evidence="1">Nucleus</location>
    </subcellularLocation>
</comment>
<evidence type="ECO:0000256" key="4">
    <source>
        <dbReference type="ARBA" id="ARBA00022833"/>
    </source>
</evidence>
<keyword evidence="12" id="KW-1185">Reference proteome</keyword>
<evidence type="ECO:0000256" key="6">
    <source>
        <dbReference type="ARBA" id="ARBA00023163"/>
    </source>
</evidence>
<dbReference type="GeneID" id="87837236"/>
<dbReference type="PROSITE" id="PS00028">
    <property type="entry name" value="ZINC_FINGER_C2H2_1"/>
    <property type="match status" value="1"/>
</dbReference>
<dbReference type="RefSeq" id="XP_062663035.1">
    <property type="nucleotide sequence ID" value="XM_062800288.1"/>
</dbReference>
<proteinExistence type="predicted"/>
<keyword evidence="7" id="KW-0539">Nucleus</keyword>
<dbReference type="InterPro" id="IPR051061">
    <property type="entry name" value="Zinc_finger_trans_reg"/>
</dbReference>
<dbReference type="GO" id="GO:0008270">
    <property type="term" value="F:zinc ion binding"/>
    <property type="evidence" value="ECO:0007669"/>
    <property type="project" value="UniProtKB-KW"/>
</dbReference>